<organism evidence="1 2">
    <name type="scientific">Anaerobacillus alkalilacustris</name>
    <dbReference type="NCBI Taxonomy" id="393763"/>
    <lineage>
        <taxon>Bacteria</taxon>
        <taxon>Bacillati</taxon>
        <taxon>Bacillota</taxon>
        <taxon>Bacilli</taxon>
        <taxon>Bacillales</taxon>
        <taxon>Bacillaceae</taxon>
        <taxon>Anaerobacillus</taxon>
    </lineage>
</organism>
<protein>
    <submittedName>
        <fullName evidence="1">DUF3954 domain-containing protein</fullName>
    </submittedName>
</protein>
<dbReference type="InterPro" id="IPR025017">
    <property type="entry name" value="DUF3954"/>
</dbReference>
<dbReference type="Pfam" id="PF13128">
    <property type="entry name" value="DUF3954"/>
    <property type="match status" value="1"/>
</dbReference>
<comment type="caution">
    <text evidence="1">The sequence shown here is derived from an EMBL/GenBank/DDBJ whole genome shotgun (WGS) entry which is preliminary data.</text>
</comment>
<accession>A0A1S2LK14</accession>
<reference evidence="1 2" key="1">
    <citation type="submission" date="2016-10" db="EMBL/GenBank/DDBJ databases">
        <title>Draft genome sequences of four alkaliphilic bacteria belonging to the Anaerobacillus genus.</title>
        <authorList>
            <person name="Bassil N.M."/>
            <person name="Lloyd J.R."/>
        </authorList>
    </citation>
    <scope>NUCLEOTIDE SEQUENCE [LARGE SCALE GENOMIC DNA]</scope>
    <source>
        <strain evidence="1 2">DSM 18345</strain>
    </source>
</reference>
<proteinExistence type="predicted"/>
<name>A0A1S2LK14_9BACI</name>
<dbReference type="EMBL" id="MLQR01000030">
    <property type="protein sequence ID" value="OIJ12716.1"/>
    <property type="molecule type" value="Genomic_DNA"/>
</dbReference>
<gene>
    <name evidence="1" type="ORF">BKP37_12835</name>
</gene>
<sequence length="53" mass="5894">MTVDIDLLKNCIYIVKNGELIQVDPPSTGYGEQIAVWLGGKVDRVETKTCKKL</sequence>
<keyword evidence="2" id="KW-1185">Reference proteome</keyword>
<evidence type="ECO:0000313" key="1">
    <source>
        <dbReference type="EMBL" id="OIJ12716.1"/>
    </source>
</evidence>
<dbReference type="OrthoDB" id="2909155at2"/>
<evidence type="ECO:0000313" key="2">
    <source>
        <dbReference type="Proteomes" id="UP000179524"/>
    </source>
</evidence>
<dbReference type="AlphaFoldDB" id="A0A1S2LK14"/>
<dbReference type="Proteomes" id="UP000179524">
    <property type="component" value="Unassembled WGS sequence"/>
</dbReference>